<proteinExistence type="predicted"/>
<sequence length="129" mass="14681">MPPPMSNLIYRVIYQLTRELTGKSRATTPRARQTTARRATPRRRQRRRRAGGTRPSQGPRYRLSACWRTRTGCRPTAPWRPSPSPPTGEEGGGGGLHARQERRRHAVVRHLEEVVLLARPGHHAPLMQL</sequence>
<feature type="compositionally biased region" description="Basic residues" evidence="1">
    <location>
        <begin position="39"/>
        <end position="51"/>
    </location>
</feature>
<evidence type="ECO:0000313" key="3">
    <source>
        <dbReference type="Proteomes" id="UP000823388"/>
    </source>
</evidence>
<dbReference type="AlphaFoldDB" id="A0A8T0TTN7"/>
<evidence type="ECO:0000313" key="2">
    <source>
        <dbReference type="EMBL" id="KAG2612196.1"/>
    </source>
</evidence>
<keyword evidence="3" id="KW-1185">Reference proteome</keyword>
<dbReference type="EMBL" id="CM029043">
    <property type="protein sequence ID" value="KAG2612196.1"/>
    <property type="molecule type" value="Genomic_DNA"/>
</dbReference>
<gene>
    <name evidence="2" type="ORF">PVAP13_4KG287505</name>
</gene>
<feature type="compositionally biased region" description="Low complexity" evidence="1">
    <location>
        <begin position="25"/>
        <end position="38"/>
    </location>
</feature>
<reference evidence="2" key="1">
    <citation type="submission" date="2020-05" db="EMBL/GenBank/DDBJ databases">
        <title>WGS assembly of Panicum virgatum.</title>
        <authorList>
            <person name="Lovell J.T."/>
            <person name="Jenkins J."/>
            <person name="Shu S."/>
            <person name="Juenger T.E."/>
            <person name="Schmutz J."/>
        </authorList>
    </citation>
    <scope>NUCLEOTIDE SEQUENCE</scope>
    <source>
        <strain evidence="2">AP13</strain>
    </source>
</reference>
<accession>A0A8T0TTN7</accession>
<comment type="caution">
    <text evidence="2">The sequence shown here is derived from an EMBL/GenBank/DDBJ whole genome shotgun (WGS) entry which is preliminary data.</text>
</comment>
<dbReference type="Proteomes" id="UP000823388">
    <property type="component" value="Chromosome 4K"/>
</dbReference>
<name>A0A8T0TTN7_PANVG</name>
<evidence type="ECO:0000256" key="1">
    <source>
        <dbReference type="SAM" id="MobiDB-lite"/>
    </source>
</evidence>
<feature type="region of interest" description="Disordered" evidence="1">
    <location>
        <begin position="19"/>
        <end position="105"/>
    </location>
</feature>
<organism evidence="2 3">
    <name type="scientific">Panicum virgatum</name>
    <name type="common">Blackwell switchgrass</name>
    <dbReference type="NCBI Taxonomy" id="38727"/>
    <lineage>
        <taxon>Eukaryota</taxon>
        <taxon>Viridiplantae</taxon>
        <taxon>Streptophyta</taxon>
        <taxon>Embryophyta</taxon>
        <taxon>Tracheophyta</taxon>
        <taxon>Spermatophyta</taxon>
        <taxon>Magnoliopsida</taxon>
        <taxon>Liliopsida</taxon>
        <taxon>Poales</taxon>
        <taxon>Poaceae</taxon>
        <taxon>PACMAD clade</taxon>
        <taxon>Panicoideae</taxon>
        <taxon>Panicodae</taxon>
        <taxon>Paniceae</taxon>
        <taxon>Panicinae</taxon>
        <taxon>Panicum</taxon>
        <taxon>Panicum sect. Hiantes</taxon>
    </lineage>
</organism>
<protein>
    <submittedName>
        <fullName evidence="2">Uncharacterized protein</fullName>
    </submittedName>
</protein>